<dbReference type="PROSITE" id="PS51087">
    <property type="entry name" value="APAG"/>
    <property type="match status" value="1"/>
</dbReference>
<dbReference type="HAMAP" id="MF_00791">
    <property type="entry name" value="ApaG"/>
    <property type="match status" value="1"/>
</dbReference>
<dbReference type="Pfam" id="PF04379">
    <property type="entry name" value="DUF525"/>
    <property type="match status" value="1"/>
</dbReference>
<dbReference type="OrthoDB" id="9795226at2"/>
<dbReference type="Proteomes" id="UP000078596">
    <property type="component" value="Chromosome"/>
</dbReference>
<evidence type="ECO:0000313" key="5">
    <source>
        <dbReference type="Proteomes" id="UP000078596"/>
    </source>
</evidence>
<evidence type="ECO:0000313" key="4">
    <source>
        <dbReference type="EMBL" id="ANJ66998.1"/>
    </source>
</evidence>
<dbReference type="NCBIfam" id="NF003967">
    <property type="entry name" value="PRK05461.1"/>
    <property type="match status" value="1"/>
</dbReference>
<gene>
    <name evidence="2" type="primary">apaG</name>
    <name evidence="4" type="ORF">A9404_06055</name>
</gene>
<feature type="domain" description="ApaG" evidence="3">
    <location>
        <begin position="14"/>
        <end position="138"/>
    </location>
</feature>
<evidence type="ECO:0000256" key="2">
    <source>
        <dbReference type="HAMAP-Rule" id="MF_00791"/>
    </source>
</evidence>
<protein>
    <recommendedName>
        <fullName evidence="1 2">Protein ApaG</fullName>
    </recommendedName>
</protein>
<dbReference type="Gene3D" id="2.60.40.1470">
    <property type="entry name" value="ApaG domain"/>
    <property type="match status" value="1"/>
</dbReference>
<dbReference type="RefSeq" id="WP_066099360.1">
    <property type="nucleotide sequence ID" value="NZ_CP016027.1"/>
</dbReference>
<dbReference type="InterPro" id="IPR023065">
    <property type="entry name" value="Uncharacterised_ApaG"/>
</dbReference>
<dbReference type="EMBL" id="CP016027">
    <property type="protein sequence ID" value="ANJ66998.1"/>
    <property type="molecule type" value="Genomic_DNA"/>
</dbReference>
<dbReference type="STRING" id="1860122.A9404_06055"/>
<dbReference type="GO" id="GO:0070987">
    <property type="term" value="P:error-free translesion synthesis"/>
    <property type="evidence" value="ECO:0007669"/>
    <property type="project" value="TreeGrafter"/>
</dbReference>
<dbReference type="KEGG" id="haz:A9404_06055"/>
<name>A0A191ZGL2_9GAMM</name>
<keyword evidence="5" id="KW-1185">Reference proteome</keyword>
<dbReference type="PANTHER" id="PTHR14289">
    <property type="entry name" value="F-BOX ONLY PROTEIN 3"/>
    <property type="match status" value="1"/>
</dbReference>
<accession>A0A191ZGL2</accession>
<dbReference type="SUPFAM" id="SSF110069">
    <property type="entry name" value="ApaG-like"/>
    <property type="match status" value="1"/>
</dbReference>
<dbReference type="InterPro" id="IPR007474">
    <property type="entry name" value="ApaG_domain"/>
</dbReference>
<evidence type="ECO:0000259" key="3">
    <source>
        <dbReference type="PROSITE" id="PS51087"/>
    </source>
</evidence>
<sequence length="141" mass="15989">MSFLNDFFCNAPNDPRAEAIEVIPRAVYVPQHSDPDSNRFAFGYEIRIINHGEQTVQLMNRHWRIDMGNGCIQEVRGDGVVGEQPKIAPESEHRYQSGAVIESPAGRMWGDYGFIDEQGDSFKVCIPIFHLVAPSDYRPLH</sequence>
<dbReference type="PANTHER" id="PTHR14289:SF16">
    <property type="entry name" value="POLYMERASE DELTA-INTERACTING PROTEIN 2"/>
    <property type="match status" value="1"/>
</dbReference>
<evidence type="ECO:0000256" key="1">
    <source>
        <dbReference type="ARBA" id="ARBA00017693"/>
    </source>
</evidence>
<reference evidence="4 5" key="1">
    <citation type="submission" date="2016-06" db="EMBL/GenBank/DDBJ databases">
        <title>Insight into the functional genes involving in sulfur oxidation in Pearl River water.</title>
        <authorList>
            <person name="Luo J."/>
            <person name="Tan X."/>
            <person name="Lin W."/>
        </authorList>
    </citation>
    <scope>NUCLEOTIDE SEQUENCE [LARGE SCALE GENOMIC DNA]</scope>
    <source>
        <strain evidence="4 5">LS2</strain>
    </source>
</reference>
<dbReference type="InterPro" id="IPR036767">
    <property type="entry name" value="ApaG_sf"/>
</dbReference>
<organism evidence="4 5">
    <name type="scientific">Halothiobacillus diazotrophicus</name>
    <dbReference type="NCBI Taxonomy" id="1860122"/>
    <lineage>
        <taxon>Bacteria</taxon>
        <taxon>Pseudomonadati</taxon>
        <taxon>Pseudomonadota</taxon>
        <taxon>Gammaproteobacteria</taxon>
        <taxon>Chromatiales</taxon>
        <taxon>Halothiobacillaceae</taxon>
        <taxon>Halothiobacillus</taxon>
    </lineage>
</organism>
<dbReference type="AlphaFoldDB" id="A0A191ZGL2"/>
<proteinExistence type="inferred from homology"/>